<accession>A0A4R2LK99</accession>
<dbReference type="EMBL" id="SLXB01000018">
    <property type="protein sequence ID" value="TCO89997.1"/>
    <property type="molecule type" value="Genomic_DNA"/>
</dbReference>
<evidence type="ECO:0000313" key="1">
    <source>
        <dbReference type="EMBL" id="TCO89997.1"/>
    </source>
</evidence>
<dbReference type="AlphaFoldDB" id="A0A4R2LK99"/>
<reference evidence="1 2" key="1">
    <citation type="submission" date="2019-03" db="EMBL/GenBank/DDBJ databases">
        <title>Genomic Encyclopedia of Type Strains, Phase IV (KMG-IV): sequencing the most valuable type-strain genomes for metagenomic binning, comparative biology and taxonomic classification.</title>
        <authorList>
            <person name="Goeker M."/>
        </authorList>
    </citation>
    <scope>NUCLEOTIDE SEQUENCE [LARGE SCALE GENOMIC DNA]</scope>
    <source>
        <strain evidence="1 2">DSM 23917</strain>
    </source>
</reference>
<comment type="caution">
    <text evidence="1">The sequence shown here is derived from an EMBL/GenBank/DDBJ whole genome shotgun (WGS) entry which is preliminary data.</text>
</comment>
<proteinExistence type="predicted"/>
<dbReference type="InterPro" id="IPR025342">
    <property type="entry name" value="DUF4248"/>
</dbReference>
<dbReference type="RefSeq" id="WP_131926936.1">
    <property type="nucleotide sequence ID" value="NZ_CAUSQV010000007.1"/>
</dbReference>
<name>A0A4R2LK99_9BACE</name>
<protein>
    <submittedName>
        <fullName evidence="1">Uncharacterized protein DUF4248</fullName>
    </submittedName>
</protein>
<dbReference type="Proteomes" id="UP000295600">
    <property type="component" value="Unassembled WGS sequence"/>
</dbReference>
<organism evidence="1 2">
    <name type="scientific">Prevotella heparinolytica</name>
    <dbReference type="NCBI Taxonomy" id="28113"/>
    <lineage>
        <taxon>Bacteria</taxon>
        <taxon>Pseudomonadati</taxon>
        <taxon>Bacteroidota</taxon>
        <taxon>Bacteroidia</taxon>
        <taxon>Bacteroidales</taxon>
        <taxon>Bacteroidaceae</taxon>
        <taxon>Bacteroides</taxon>
    </lineage>
</organism>
<gene>
    <name evidence="1" type="ORF">EV202_11833</name>
</gene>
<sequence length="83" mass="9222">MQTGKTAELLPESPFPIHSYGKGELASLYLPNVCQQTAVNRFNKWIRTSPGLEQRLMATGLRPTSRHYTPAQVKLIVDALGEP</sequence>
<dbReference type="Pfam" id="PF14053">
    <property type="entry name" value="DUF4248"/>
    <property type="match status" value="1"/>
</dbReference>
<evidence type="ECO:0000313" key="2">
    <source>
        <dbReference type="Proteomes" id="UP000295600"/>
    </source>
</evidence>